<protein>
    <submittedName>
        <fullName evidence="1">Transposable element-related</fullName>
    </submittedName>
</protein>
<evidence type="ECO:0000313" key="2">
    <source>
        <dbReference type="Proteomes" id="UP001056778"/>
    </source>
</evidence>
<reference evidence="1" key="1">
    <citation type="submission" date="2022-04" db="EMBL/GenBank/DDBJ databases">
        <title>Chromosome-scale genome assembly of Holotrichia oblita Faldermann.</title>
        <authorList>
            <person name="Rongchong L."/>
        </authorList>
    </citation>
    <scope>NUCLEOTIDE SEQUENCE</scope>
    <source>
        <strain evidence="1">81SQS9</strain>
    </source>
</reference>
<keyword evidence="2" id="KW-1185">Reference proteome</keyword>
<dbReference type="Proteomes" id="UP001056778">
    <property type="component" value="Chromosome 5"/>
</dbReference>
<comment type="caution">
    <text evidence="1">The sequence shown here is derived from an EMBL/GenBank/DDBJ whole genome shotgun (WGS) entry which is preliminary data.</text>
</comment>
<gene>
    <name evidence="1" type="ORF">MML48_5g00008857</name>
</gene>
<organism evidence="1 2">
    <name type="scientific">Holotrichia oblita</name>
    <name type="common">Chafer beetle</name>
    <dbReference type="NCBI Taxonomy" id="644536"/>
    <lineage>
        <taxon>Eukaryota</taxon>
        <taxon>Metazoa</taxon>
        <taxon>Ecdysozoa</taxon>
        <taxon>Arthropoda</taxon>
        <taxon>Hexapoda</taxon>
        <taxon>Insecta</taxon>
        <taxon>Pterygota</taxon>
        <taxon>Neoptera</taxon>
        <taxon>Endopterygota</taxon>
        <taxon>Coleoptera</taxon>
        <taxon>Polyphaga</taxon>
        <taxon>Scarabaeiformia</taxon>
        <taxon>Scarabaeidae</taxon>
        <taxon>Melolonthinae</taxon>
        <taxon>Holotrichia</taxon>
    </lineage>
</organism>
<evidence type="ECO:0000313" key="1">
    <source>
        <dbReference type="EMBL" id="KAI4461057.1"/>
    </source>
</evidence>
<name>A0ACB9T2P4_HOLOL</name>
<accession>A0ACB9T2P4</accession>
<sequence length="118" mass="13640">MSKLLGKQITYGIVYSGRVLGGFWGWISKAGPGELIRVSPTRFTSNTYIRVLEVVLIPTVRNIYPEDEMEQITIVQDNSPIHRPRVVDEWFRDRNDIVALDWPARSPDLNPIENMWAR</sequence>
<proteinExistence type="predicted"/>
<dbReference type="EMBL" id="CM043019">
    <property type="protein sequence ID" value="KAI4461057.1"/>
    <property type="molecule type" value="Genomic_DNA"/>
</dbReference>